<feature type="binding site" evidence="8">
    <location>
        <begin position="74"/>
        <end position="75"/>
    </location>
    <ligand>
        <name>substrate</name>
    </ligand>
</feature>
<dbReference type="GO" id="GO:0008360">
    <property type="term" value="P:regulation of cell shape"/>
    <property type="evidence" value="ECO:0007669"/>
    <property type="project" value="UniProtKB-KW"/>
</dbReference>
<gene>
    <name evidence="8 9" type="primary">murI</name>
    <name evidence="9" type="ORF">KX01_1706</name>
</gene>
<keyword evidence="6 8" id="KW-0961">Cell wall biogenesis/degradation</keyword>
<protein>
    <recommendedName>
        <fullName evidence="7 8">Glutamate racemase</fullName>
        <ecNumber evidence="2 8">5.1.1.3</ecNumber>
    </recommendedName>
</protein>
<name>A0A1J0KRR8_9GAMM</name>
<dbReference type="PANTHER" id="PTHR21198">
    <property type="entry name" value="GLUTAMATE RACEMASE"/>
    <property type="match status" value="1"/>
</dbReference>
<dbReference type="GO" id="GO:0009252">
    <property type="term" value="P:peptidoglycan biosynthetic process"/>
    <property type="evidence" value="ECO:0007669"/>
    <property type="project" value="UniProtKB-UniRule"/>
</dbReference>
<dbReference type="NCBIfam" id="TIGR00067">
    <property type="entry name" value="glut_race"/>
    <property type="match status" value="1"/>
</dbReference>
<dbReference type="Gene3D" id="3.40.50.1860">
    <property type="match status" value="2"/>
</dbReference>
<organism evidence="9 10">
    <name type="scientific">Francisella frigiditurris</name>
    <dbReference type="NCBI Taxonomy" id="1542390"/>
    <lineage>
        <taxon>Bacteria</taxon>
        <taxon>Pseudomonadati</taxon>
        <taxon>Pseudomonadota</taxon>
        <taxon>Gammaproteobacteria</taxon>
        <taxon>Thiotrichales</taxon>
        <taxon>Francisellaceae</taxon>
        <taxon>Francisella</taxon>
    </lineage>
</organism>
<dbReference type="InterPro" id="IPR015942">
    <property type="entry name" value="Asp/Glu/hydantoin_racemase"/>
</dbReference>
<dbReference type="Pfam" id="PF01177">
    <property type="entry name" value="Asp_Glu_race"/>
    <property type="match status" value="1"/>
</dbReference>
<evidence type="ECO:0000256" key="1">
    <source>
        <dbReference type="ARBA" id="ARBA00001602"/>
    </source>
</evidence>
<reference evidence="10" key="1">
    <citation type="submission" date="2014-10" db="EMBL/GenBank/DDBJ databases">
        <authorList>
            <person name="Kuske C.R."/>
            <person name="Challacombe J.F."/>
            <person name="Daligault H.E."/>
            <person name="Davenport K.W."/>
            <person name="Johnson S.L."/>
            <person name="Siddaramappa S."/>
            <person name="Petersen J.M."/>
        </authorList>
    </citation>
    <scope>NUCLEOTIDE SEQUENCE [LARGE SCALE GENOMIC DNA]</scope>
    <source>
        <strain evidence="10">CA97-1460</strain>
    </source>
</reference>
<keyword evidence="3 8" id="KW-0133">Cell shape</keyword>
<evidence type="ECO:0000256" key="7">
    <source>
        <dbReference type="ARBA" id="ARBA00070053"/>
    </source>
</evidence>
<feature type="binding site" evidence="8">
    <location>
        <begin position="42"/>
        <end position="43"/>
    </location>
    <ligand>
        <name>substrate</name>
    </ligand>
</feature>
<accession>A0A1J0KRR8</accession>
<evidence type="ECO:0000256" key="6">
    <source>
        <dbReference type="ARBA" id="ARBA00023316"/>
    </source>
</evidence>
<keyword evidence="5 8" id="KW-0413">Isomerase</keyword>
<evidence type="ECO:0000256" key="4">
    <source>
        <dbReference type="ARBA" id="ARBA00022984"/>
    </source>
</evidence>
<comment type="catalytic activity">
    <reaction evidence="1 8">
        <text>L-glutamate = D-glutamate</text>
        <dbReference type="Rhea" id="RHEA:12813"/>
        <dbReference type="ChEBI" id="CHEBI:29985"/>
        <dbReference type="ChEBI" id="CHEBI:29986"/>
        <dbReference type="EC" id="5.1.1.3"/>
    </reaction>
</comment>
<dbReference type="PANTHER" id="PTHR21198:SF2">
    <property type="entry name" value="GLUTAMATE RACEMASE"/>
    <property type="match status" value="1"/>
</dbReference>
<sequence length="265" mass="29288">MNNRPIGVFDSGIGGLTVVKNLMELLPNENIIYFGDIARIPYGTKSRATIQRFAEQTVKFLLDQEVKAIIIACNTISAVAKEAVQNLAKNIPVIDVISAGAKAAESYNHIGVIATQATVNSKAYSRAIHEHNKDAVVDSQECGLFVPMIEEGFVKGVAIEAVASEYLSFFKDKDIEALILGCTHYPLIADIIAKFIKEGTLLIDPATQACLMLKECLEEKDLLNVTNQKSDYRFYVTDIPIKFKAMGEMFLKTQMDYLEIVSLEN</sequence>
<evidence type="ECO:0000256" key="2">
    <source>
        <dbReference type="ARBA" id="ARBA00013090"/>
    </source>
</evidence>
<evidence type="ECO:0000256" key="3">
    <source>
        <dbReference type="ARBA" id="ARBA00022960"/>
    </source>
</evidence>
<dbReference type="InterPro" id="IPR004391">
    <property type="entry name" value="Glu_race"/>
</dbReference>
<dbReference type="RefSeq" id="WP_071664564.1">
    <property type="nucleotide sequence ID" value="NZ_CP009654.1"/>
</dbReference>
<dbReference type="PROSITE" id="PS00924">
    <property type="entry name" value="ASP_GLU_RACEMASE_2"/>
    <property type="match status" value="1"/>
</dbReference>
<dbReference type="EMBL" id="CP009654">
    <property type="protein sequence ID" value="APC96387.1"/>
    <property type="molecule type" value="Genomic_DNA"/>
</dbReference>
<dbReference type="FunFam" id="3.40.50.1860:FF:000002">
    <property type="entry name" value="Glutamate racemase"/>
    <property type="match status" value="1"/>
</dbReference>
<dbReference type="InterPro" id="IPR001920">
    <property type="entry name" value="Asp/Glu_race"/>
</dbReference>
<comment type="pathway">
    <text evidence="8">Cell wall biogenesis; peptidoglycan biosynthesis.</text>
</comment>
<feature type="active site" description="Proton donor/acceptor" evidence="8">
    <location>
        <position position="73"/>
    </location>
</feature>
<dbReference type="HAMAP" id="MF_00258">
    <property type="entry name" value="Glu_racemase"/>
    <property type="match status" value="1"/>
</dbReference>
<comment type="function">
    <text evidence="8">Provides the (R)-glutamate required for cell wall biosynthesis.</text>
</comment>
<evidence type="ECO:0000313" key="9">
    <source>
        <dbReference type="EMBL" id="APC96387.1"/>
    </source>
</evidence>
<feature type="active site" description="Proton donor/acceptor" evidence="8">
    <location>
        <position position="182"/>
    </location>
</feature>
<dbReference type="EC" id="5.1.1.3" evidence="2 8"/>
<comment type="similarity">
    <text evidence="8">Belongs to the aspartate/glutamate racemases family.</text>
</comment>
<dbReference type="AlphaFoldDB" id="A0A1J0KRR8"/>
<feature type="binding site" evidence="8">
    <location>
        <begin position="10"/>
        <end position="11"/>
    </location>
    <ligand>
        <name>substrate</name>
    </ligand>
</feature>
<dbReference type="SUPFAM" id="SSF53681">
    <property type="entry name" value="Aspartate/glutamate racemase"/>
    <property type="match status" value="2"/>
</dbReference>
<evidence type="ECO:0000313" key="10">
    <source>
        <dbReference type="Proteomes" id="UP000182521"/>
    </source>
</evidence>
<dbReference type="KEGG" id="frc:KX01_1706"/>
<evidence type="ECO:0000256" key="5">
    <source>
        <dbReference type="ARBA" id="ARBA00023235"/>
    </source>
</evidence>
<dbReference type="UniPathway" id="UPA00219"/>
<proteinExistence type="inferred from homology"/>
<dbReference type="STRING" id="1542390.KX01_1706"/>
<dbReference type="Proteomes" id="UP000182521">
    <property type="component" value="Chromosome"/>
</dbReference>
<evidence type="ECO:0000256" key="8">
    <source>
        <dbReference type="HAMAP-Rule" id="MF_00258"/>
    </source>
</evidence>
<keyword evidence="4 8" id="KW-0573">Peptidoglycan synthesis</keyword>
<keyword evidence="10" id="KW-1185">Reference proteome</keyword>
<dbReference type="GO" id="GO:0008881">
    <property type="term" value="F:glutamate racemase activity"/>
    <property type="evidence" value="ECO:0007669"/>
    <property type="project" value="UniProtKB-UniRule"/>
</dbReference>
<dbReference type="InterPro" id="IPR033134">
    <property type="entry name" value="Asp/Glu_racemase_AS_2"/>
</dbReference>
<dbReference type="OrthoDB" id="9801055at2"/>
<dbReference type="GO" id="GO:0071555">
    <property type="term" value="P:cell wall organization"/>
    <property type="evidence" value="ECO:0007669"/>
    <property type="project" value="UniProtKB-KW"/>
</dbReference>
<feature type="binding site" evidence="8">
    <location>
        <begin position="183"/>
        <end position="184"/>
    </location>
    <ligand>
        <name>substrate</name>
    </ligand>
</feature>